<proteinExistence type="predicted"/>
<feature type="region of interest" description="Disordered" evidence="1">
    <location>
        <begin position="148"/>
        <end position="169"/>
    </location>
</feature>
<dbReference type="OrthoDB" id="5828827at2759"/>
<feature type="region of interest" description="Disordered" evidence="1">
    <location>
        <begin position="31"/>
        <end position="88"/>
    </location>
</feature>
<feature type="compositionally biased region" description="Low complexity" evidence="1">
    <location>
        <begin position="55"/>
        <end position="64"/>
    </location>
</feature>
<sequence length="270" mass="30325">MSIFYSREASETPFRFRYQWVSSALRSYDDEDNVDVSPSVATTVKRLPSTPPPISWTTSTTQQPDAPRKSLSAKYIEEKSKISSPAREEKPYENPFIMDHSQSTDQIVATQHSSEDGHIQTKTLYPDFSKSSELAGERMARPLTLKNMETSSSESEDEEHQPVDLSPLPPDLDTVIIAGDGNPVRHSLLSLVMEEDIPALMEAMSERFTCEFEDLDESRPSTSSILHPPETRKEPAEVGLTHDEDDFHVDGVTSRFDYPPAHNDSNTMCV</sequence>
<evidence type="ECO:0000313" key="2">
    <source>
        <dbReference type="EMBL" id="VDM74691.1"/>
    </source>
</evidence>
<name>A0A3P7INW8_STRVU</name>
<protein>
    <submittedName>
        <fullName evidence="2">Uncharacterized protein</fullName>
    </submittedName>
</protein>
<gene>
    <name evidence="2" type="ORF">SVUK_LOCUS9689</name>
</gene>
<accession>A0A3P7INW8</accession>
<dbReference type="EMBL" id="UYYB01094584">
    <property type="protein sequence ID" value="VDM74691.1"/>
    <property type="molecule type" value="Genomic_DNA"/>
</dbReference>
<evidence type="ECO:0000313" key="3">
    <source>
        <dbReference type="Proteomes" id="UP000270094"/>
    </source>
</evidence>
<keyword evidence="3" id="KW-1185">Reference proteome</keyword>
<evidence type="ECO:0000256" key="1">
    <source>
        <dbReference type="SAM" id="MobiDB-lite"/>
    </source>
</evidence>
<dbReference type="AlphaFoldDB" id="A0A3P7INW8"/>
<feature type="compositionally biased region" description="Basic and acidic residues" evidence="1">
    <location>
        <begin position="75"/>
        <end position="88"/>
    </location>
</feature>
<reference evidence="2 3" key="1">
    <citation type="submission" date="2018-11" db="EMBL/GenBank/DDBJ databases">
        <authorList>
            <consortium name="Pathogen Informatics"/>
        </authorList>
    </citation>
    <scope>NUCLEOTIDE SEQUENCE [LARGE SCALE GENOMIC DNA]</scope>
</reference>
<dbReference type="Proteomes" id="UP000270094">
    <property type="component" value="Unassembled WGS sequence"/>
</dbReference>
<organism evidence="2 3">
    <name type="scientific">Strongylus vulgaris</name>
    <name type="common">Blood worm</name>
    <dbReference type="NCBI Taxonomy" id="40348"/>
    <lineage>
        <taxon>Eukaryota</taxon>
        <taxon>Metazoa</taxon>
        <taxon>Ecdysozoa</taxon>
        <taxon>Nematoda</taxon>
        <taxon>Chromadorea</taxon>
        <taxon>Rhabditida</taxon>
        <taxon>Rhabditina</taxon>
        <taxon>Rhabditomorpha</taxon>
        <taxon>Strongyloidea</taxon>
        <taxon>Strongylidae</taxon>
        <taxon>Strongylus</taxon>
    </lineage>
</organism>
<feature type="region of interest" description="Disordered" evidence="1">
    <location>
        <begin position="214"/>
        <end position="236"/>
    </location>
</feature>